<dbReference type="InterPro" id="IPR020459">
    <property type="entry name" value="AMP-binding"/>
</dbReference>
<dbReference type="GO" id="GO:0031177">
    <property type="term" value="F:phosphopantetheine binding"/>
    <property type="evidence" value="ECO:0007669"/>
    <property type="project" value="InterPro"/>
</dbReference>
<comment type="caution">
    <text evidence="6">The sequence shown here is derived from an EMBL/GenBank/DDBJ whole genome shotgun (WGS) entry which is preliminary data.</text>
</comment>
<dbReference type="InterPro" id="IPR025110">
    <property type="entry name" value="AMP-bd_C"/>
</dbReference>
<dbReference type="FunFam" id="3.30.300.30:FF:000010">
    <property type="entry name" value="Enterobactin synthetase component F"/>
    <property type="match status" value="1"/>
</dbReference>
<dbReference type="Gene3D" id="1.10.1200.10">
    <property type="entry name" value="ACP-like"/>
    <property type="match status" value="2"/>
</dbReference>
<evidence type="ECO:0000313" key="7">
    <source>
        <dbReference type="Proteomes" id="UP000521017"/>
    </source>
</evidence>
<dbReference type="InterPro" id="IPR006162">
    <property type="entry name" value="Ppantetheine_attach_site"/>
</dbReference>
<evidence type="ECO:0000313" key="6">
    <source>
        <dbReference type="EMBL" id="MBB6503040.1"/>
    </source>
</evidence>
<dbReference type="PROSITE" id="PS00012">
    <property type="entry name" value="PHOSPHOPANTETHEINE"/>
    <property type="match status" value="2"/>
</dbReference>
<dbReference type="Gene3D" id="2.30.38.10">
    <property type="entry name" value="Luciferase, Domain 3"/>
    <property type="match status" value="1"/>
</dbReference>
<feature type="non-terminal residue" evidence="6">
    <location>
        <position position="1"/>
    </location>
</feature>
<dbReference type="FunFam" id="1.10.1200.10:FF:000005">
    <property type="entry name" value="Nonribosomal peptide synthetase 1"/>
    <property type="match status" value="2"/>
</dbReference>
<dbReference type="GO" id="GO:0005737">
    <property type="term" value="C:cytoplasm"/>
    <property type="evidence" value="ECO:0007669"/>
    <property type="project" value="TreeGrafter"/>
</dbReference>
<comment type="cofactor">
    <cofactor evidence="1">
        <name>pantetheine 4'-phosphate</name>
        <dbReference type="ChEBI" id="CHEBI:47942"/>
    </cofactor>
</comment>
<accession>A0A7X0J955</accession>
<dbReference type="InterPro" id="IPR020806">
    <property type="entry name" value="PKS_PP-bd"/>
</dbReference>
<evidence type="ECO:0000256" key="4">
    <source>
        <dbReference type="ARBA" id="ARBA00022553"/>
    </source>
</evidence>
<dbReference type="FunFam" id="3.40.50.980:FF:000001">
    <property type="entry name" value="Non-ribosomal peptide synthetase"/>
    <property type="match status" value="1"/>
</dbReference>
<dbReference type="RefSeq" id="WP_184629276.1">
    <property type="nucleotide sequence ID" value="NZ_JACHCC010000024.1"/>
</dbReference>
<dbReference type="InterPro" id="IPR045851">
    <property type="entry name" value="AMP-bd_C_sf"/>
</dbReference>
<dbReference type="GO" id="GO:0043041">
    <property type="term" value="P:amino acid activation for nonribosomal peptide biosynthetic process"/>
    <property type="evidence" value="ECO:0007669"/>
    <property type="project" value="TreeGrafter"/>
</dbReference>
<dbReference type="Gene3D" id="3.30.300.30">
    <property type="match status" value="1"/>
</dbReference>
<organism evidence="6 7">
    <name type="scientific">Pedobacter cryoconitis</name>
    <dbReference type="NCBI Taxonomy" id="188932"/>
    <lineage>
        <taxon>Bacteria</taxon>
        <taxon>Pseudomonadati</taxon>
        <taxon>Bacteroidota</taxon>
        <taxon>Sphingobacteriia</taxon>
        <taxon>Sphingobacteriales</taxon>
        <taxon>Sphingobacteriaceae</taxon>
        <taxon>Pedobacter</taxon>
    </lineage>
</organism>
<dbReference type="FunFam" id="3.40.50.12780:FF:000012">
    <property type="entry name" value="Non-ribosomal peptide synthetase"/>
    <property type="match status" value="1"/>
</dbReference>
<dbReference type="InterPro" id="IPR020845">
    <property type="entry name" value="AMP-binding_CS"/>
</dbReference>
<dbReference type="PROSITE" id="PS00455">
    <property type="entry name" value="AMP_BINDING"/>
    <property type="match status" value="1"/>
</dbReference>
<dbReference type="CDD" id="cd05930">
    <property type="entry name" value="A_NRPS"/>
    <property type="match status" value="1"/>
</dbReference>
<dbReference type="SUPFAM" id="SSF47336">
    <property type="entry name" value="ACP-like"/>
    <property type="match status" value="2"/>
</dbReference>
<dbReference type="InterPro" id="IPR023213">
    <property type="entry name" value="CAT-like_dom_sf"/>
</dbReference>
<proteinExistence type="inferred from homology"/>
<sequence>NETEQKLAEIWQELLGIEQAGIHDNFFELGGDSIRVIRVVSKIADVFGKRVSVFDVYRGNTLSQLAVLIDDNTAENEHKLQVYQEVRDEFERLKELALPAFTDADQIEDIYPMSDIERGMVYASLLNPEEALYHDQFVIKIPKNFNQEIIKKAFDILVKKHSILRTAFSLDVASEDLQIVYKTIAAEIDYFDITAVRSEDIKNIMEAYLAKERNRPFVMQKAPLWRASVFGWDKYNMLVFQFHHAILDGWSVASFNTELYQLCTSLSTEKDFVSTTLLKCNYKDYVIENLVAKRDESNTEFWKKELSGYKRLNIFSIEDQYRTFVKEYDIQFLEKLKEKTKQDNISLKGLFLGAYLFALGILTYEDELTVGLVTNNRPILEDGDKLLGCFLNTSPARFEKGSTVSTWRSYFEQIEHKLFQLKERDRTSLLEITKIVNEPSVDGNPFFDAIFNFVNFHVYEKLDEEVLKESMSETDNEALAIDGYELTNTYLDCTTNLTADHLVVNYSLRKKLLSGKSLEEIHAYFDEALMAYLEHYESLMKNNIVTTPEYLKLNLFSNLANEYLLPAEKTVVDLFEEQVNRTPDHIALVSGDNRLTYRELSERSSQLGHYLKNKGVDRESLVPICIDRSLEMIIGILGILKAGGAYVPVDTSYPEERIAYVLADCNCQFVLTTTSYAYLCNDQEKEIEVFCLDDLSAVLQQQPVVQMTYDIKSSDLAYVIYTSGSTGRPKGVMIEHHSVVNLIHWHIAAYELTAESQSTSMASVGFDAFGWEIWPYLSAGSTVHLLNDDIRISPEDLMKYFVSASITHSFMATGLVTEMINTLNKRETSLKFLLTGGDRLPAVNTTDLSCILVNNYGPTENTIVTTSYQLSDQEGAILPSIGKPVLNSVVYVLDANLGFSPIGVPGELCIGGPQLARGYLNLPALTAEKFITDPFDAEKRLYRSGDLVRWLPDGNLEYLGRIDDQVKIRGYRIELGEIENILRQHPQIAECVVLAKADHTGNKRLVGYVLSQEIFDKEDIQSWLKGHLPDYMIPALWVELKEIPLTSNGKIDRKALPDVEEEKMTSVAFTAARNKTEQLLELIWKELLGVERVGVYDNFFDLGGHSLLAMRLAAAIRKELLIELAVKELFTYPTIATLAAYLEGKDVDALLPAFTVQSRPDRIPLSFSQERLWFIDQLEGSVPYHITEVLEL</sequence>
<dbReference type="Gene3D" id="3.40.50.980">
    <property type="match status" value="2"/>
</dbReference>
<dbReference type="Gene3D" id="3.30.559.30">
    <property type="entry name" value="Nonribosomal peptide synthetase, condensation domain"/>
    <property type="match status" value="1"/>
</dbReference>
<gene>
    <name evidence="6" type="ORF">HDF25_005230</name>
</gene>
<dbReference type="Proteomes" id="UP000521017">
    <property type="component" value="Unassembled WGS sequence"/>
</dbReference>
<dbReference type="AlphaFoldDB" id="A0A7X0J955"/>
<evidence type="ECO:0000256" key="1">
    <source>
        <dbReference type="ARBA" id="ARBA00001957"/>
    </source>
</evidence>
<dbReference type="SUPFAM" id="SSF56801">
    <property type="entry name" value="Acetyl-CoA synthetase-like"/>
    <property type="match status" value="1"/>
</dbReference>
<feature type="domain" description="Carrier" evidence="5">
    <location>
        <begin position="1071"/>
        <end position="1146"/>
    </location>
</feature>
<dbReference type="Pfam" id="PF00550">
    <property type="entry name" value="PP-binding"/>
    <property type="match status" value="2"/>
</dbReference>
<dbReference type="InterPro" id="IPR009081">
    <property type="entry name" value="PP-bd_ACP"/>
</dbReference>
<dbReference type="PANTHER" id="PTHR45527:SF1">
    <property type="entry name" value="FATTY ACID SYNTHASE"/>
    <property type="match status" value="1"/>
</dbReference>
<dbReference type="InterPro" id="IPR001242">
    <property type="entry name" value="Condensation_dom"/>
</dbReference>
<reference evidence="6 7" key="1">
    <citation type="submission" date="2020-08" db="EMBL/GenBank/DDBJ databases">
        <title>Genomic Encyclopedia of Type Strains, Phase IV (KMG-V): Genome sequencing to study the core and pangenomes of soil and plant-associated prokaryotes.</title>
        <authorList>
            <person name="Whitman W."/>
        </authorList>
    </citation>
    <scope>NUCLEOTIDE SEQUENCE [LARGE SCALE GENOMIC DNA]</scope>
    <source>
        <strain evidence="6 7">M2T3</strain>
    </source>
</reference>
<protein>
    <submittedName>
        <fullName evidence="6">Amino acid adenylation domain-containing protein</fullName>
    </submittedName>
</protein>
<dbReference type="FunFam" id="2.30.38.10:FF:000001">
    <property type="entry name" value="Non-ribosomal peptide synthetase PvdI"/>
    <property type="match status" value="1"/>
</dbReference>
<dbReference type="InterPro" id="IPR000873">
    <property type="entry name" value="AMP-dep_synth/lig_dom"/>
</dbReference>
<dbReference type="Pfam" id="PF00501">
    <property type="entry name" value="AMP-binding"/>
    <property type="match status" value="1"/>
</dbReference>
<dbReference type="GO" id="GO:0044550">
    <property type="term" value="P:secondary metabolite biosynthetic process"/>
    <property type="evidence" value="ECO:0007669"/>
    <property type="project" value="UniProtKB-ARBA"/>
</dbReference>
<evidence type="ECO:0000256" key="2">
    <source>
        <dbReference type="ARBA" id="ARBA00006432"/>
    </source>
</evidence>
<evidence type="ECO:0000256" key="3">
    <source>
        <dbReference type="ARBA" id="ARBA00022450"/>
    </source>
</evidence>
<dbReference type="Pfam" id="PF00668">
    <property type="entry name" value="Condensation"/>
    <property type="match status" value="1"/>
</dbReference>
<dbReference type="InterPro" id="IPR036736">
    <property type="entry name" value="ACP-like_sf"/>
</dbReference>
<name>A0A7X0J955_9SPHI</name>
<dbReference type="PROSITE" id="PS50075">
    <property type="entry name" value="CARRIER"/>
    <property type="match status" value="2"/>
</dbReference>
<dbReference type="EMBL" id="JACHCC010000024">
    <property type="protein sequence ID" value="MBB6503040.1"/>
    <property type="molecule type" value="Genomic_DNA"/>
</dbReference>
<dbReference type="Gene3D" id="3.30.559.10">
    <property type="entry name" value="Chloramphenicol acetyltransferase-like domain"/>
    <property type="match status" value="2"/>
</dbReference>
<dbReference type="NCBIfam" id="TIGR01733">
    <property type="entry name" value="AA-adenyl-dom"/>
    <property type="match status" value="1"/>
</dbReference>
<dbReference type="SUPFAM" id="SSF52777">
    <property type="entry name" value="CoA-dependent acyltransferases"/>
    <property type="match status" value="2"/>
</dbReference>
<dbReference type="InterPro" id="IPR010071">
    <property type="entry name" value="AA_adenyl_dom"/>
</dbReference>
<keyword evidence="3" id="KW-0596">Phosphopantetheine</keyword>
<feature type="domain" description="Carrier" evidence="5">
    <location>
        <begin position="1"/>
        <end position="73"/>
    </location>
</feature>
<dbReference type="Pfam" id="PF13193">
    <property type="entry name" value="AMP-binding_C"/>
    <property type="match status" value="1"/>
</dbReference>
<evidence type="ECO:0000259" key="5">
    <source>
        <dbReference type="PROSITE" id="PS50075"/>
    </source>
</evidence>
<dbReference type="GO" id="GO:0003824">
    <property type="term" value="F:catalytic activity"/>
    <property type="evidence" value="ECO:0007669"/>
    <property type="project" value="InterPro"/>
</dbReference>
<feature type="non-terminal residue" evidence="6">
    <location>
        <position position="1192"/>
    </location>
</feature>
<comment type="similarity">
    <text evidence="2">Belongs to the ATP-dependent AMP-binding enzyme family.</text>
</comment>
<keyword evidence="4" id="KW-0597">Phosphoprotein</keyword>
<dbReference type="PRINTS" id="PR00154">
    <property type="entry name" value="AMPBINDING"/>
</dbReference>
<dbReference type="PANTHER" id="PTHR45527">
    <property type="entry name" value="NONRIBOSOMAL PEPTIDE SYNTHETASE"/>
    <property type="match status" value="1"/>
</dbReference>
<dbReference type="SMART" id="SM00823">
    <property type="entry name" value="PKS_PP"/>
    <property type="match status" value="2"/>
</dbReference>